<evidence type="ECO:0000256" key="3">
    <source>
        <dbReference type="ARBA" id="ARBA00022989"/>
    </source>
</evidence>
<proteinExistence type="predicted"/>
<dbReference type="EMBL" id="JBGFTU010000050">
    <property type="protein sequence ID" value="MEZ0167055.1"/>
    <property type="molecule type" value="Genomic_DNA"/>
</dbReference>
<feature type="transmembrane region" description="Helical" evidence="5">
    <location>
        <begin position="70"/>
        <end position="88"/>
    </location>
</feature>
<protein>
    <submittedName>
        <fullName evidence="7">DUF1232 domain-containing protein</fullName>
    </submittedName>
</protein>
<comment type="caution">
    <text evidence="7">The sequence shown here is derived from an EMBL/GenBank/DDBJ whole genome shotgun (WGS) entry which is preliminary data.</text>
</comment>
<evidence type="ECO:0000259" key="6">
    <source>
        <dbReference type="Pfam" id="PF06803"/>
    </source>
</evidence>
<gene>
    <name evidence="7" type="ORF">AB2L27_20070</name>
</gene>
<feature type="transmembrane region" description="Helical" evidence="5">
    <location>
        <begin position="12"/>
        <end position="34"/>
    </location>
</feature>
<feature type="domain" description="DUF1232" evidence="6">
    <location>
        <begin position="71"/>
        <end position="105"/>
    </location>
</feature>
<keyword evidence="4 5" id="KW-0472">Membrane</keyword>
<keyword evidence="8" id="KW-1185">Reference proteome</keyword>
<dbReference type="Pfam" id="PF06803">
    <property type="entry name" value="DUF1232"/>
    <property type="match status" value="1"/>
</dbReference>
<evidence type="ECO:0000313" key="7">
    <source>
        <dbReference type="EMBL" id="MEZ0167055.1"/>
    </source>
</evidence>
<dbReference type="Proteomes" id="UP001565927">
    <property type="component" value="Unassembled WGS sequence"/>
</dbReference>
<accession>A0ABV4H644</accession>
<evidence type="ECO:0000256" key="5">
    <source>
        <dbReference type="SAM" id="Phobius"/>
    </source>
</evidence>
<evidence type="ECO:0000256" key="1">
    <source>
        <dbReference type="ARBA" id="ARBA00004127"/>
    </source>
</evidence>
<dbReference type="RefSeq" id="WP_370443261.1">
    <property type="nucleotide sequence ID" value="NZ_JBGFTU010000050.1"/>
</dbReference>
<evidence type="ECO:0000256" key="4">
    <source>
        <dbReference type="ARBA" id="ARBA00023136"/>
    </source>
</evidence>
<dbReference type="InterPro" id="IPR010652">
    <property type="entry name" value="DUF1232"/>
</dbReference>
<evidence type="ECO:0000313" key="8">
    <source>
        <dbReference type="Proteomes" id="UP001565927"/>
    </source>
</evidence>
<organism evidence="7 8">
    <name type="scientific">Kineococcus halophytocola</name>
    <dbReference type="NCBI Taxonomy" id="3234027"/>
    <lineage>
        <taxon>Bacteria</taxon>
        <taxon>Bacillati</taxon>
        <taxon>Actinomycetota</taxon>
        <taxon>Actinomycetes</taxon>
        <taxon>Kineosporiales</taxon>
        <taxon>Kineosporiaceae</taxon>
        <taxon>Kineococcus</taxon>
    </lineage>
</organism>
<keyword evidence="2 5" id="KW-0812">Transmembrane</keyword>
<sequence length="154" mass="16837">MSWWDSWGQDWAQVALGVLAGLLLVYVVLLAALWKVSPPQATLREALRLLPDLLRLVRSLAADRSLPRRVRVYLVLLLGYLAMPIDLVPDFVPVLGYADDAVVVAVVLRAVIRAAGRQAVQQHWSGTPIGLDLVLRLAGQRSSTPTQGGQPVDE</sequence>
<name>A0ABV4H644_9ACTN</name>
<evidence type="ECO:0000256" key="2">
    <source>
        <dbReference type="ARBA" id="ARBA00022692"/>
    </source>
</evidence>
<comment type="subcellular location">
    <subcellularLocation>
        <location evidence="1">Endomembrane system</location>
        <topology evidence="1">Multi-pass membrane protein</topology>
    </subcellularLocation>
</comment>
<keyword evidence="3 5" id="KW-1133">Transmembrane helix</keyword>
<reference evidence="7 8" key="1">
    <citation type="submission" date="2024-07" db="EMBL/GenBank/DDBJ databases">
        <authorList>
            <person name="Thanompreechachai J."/>
            <person name="Duangmal K."/>
        </authorList>
    </citation>
    <scope>NUCLEOTIDE SEQUENCE [LARGE SCALE GENOMIC DNA]</scope>
    <source>
        <strain evidence="7 8">LSe6-4</strain>
    </source>
</reference>